<evidence type="ECO:0000313" key="1">
    <source>
        <dbReference type="EMBL" id="KAI5666603.1"/>
    </source>
</evidence>
<evidence type="ECO:0000313" key="2">
    <source>
        <dbReference type="Proteomes" id="UP001060085"/>
    </source>
</evidence>
<comment type="caution">
    <text evidence="1">The sequence shown here is derived from an EMBL/GenBank/DDBJ whole genome shotgun (WGS) entry which is preliminary data.</text>
</comment>
<sequence>MSMGTSEAALHVASGALSCQFLSSSSSTRSNSFLSFRNYVGNRKGGFGNSPVKGRFGFERCLRIFASYAGNDSYNGQKRSQHPDSLRCKCKRAENISHALIEGENGKIVQKGGENALKFQIIEVPKDLSNENGSPASGDELATPSEMSDTLQGFGINTIEDEAWNLLRASIVYYCGNPLGTIAANDPSAANILNYDQIFIRDFIPSGIAFLLKGEFDIVRNFILHTLQLQSWEKTMDCYSPGQGLMPASFKVRTVPLDGDDSATEEVLDPDFGEAAIGRVAPVDSGLWWIILLRAYGQCSGDLSVQERVDVQTGIKMILKLCLADGFDMFPTLLVTDGSCMIDRRMGIHGHPLEIQALFYSALLCAREMLVPEEASADLIKALNNRLVALSFHIREYYWLDMRKLNEIYRYNTEEYSYDAVNKFNIYPDQIPSWLVEWMPSRGGYLIGNLQPAHMDFRFFSLGNLWSIVSSLATKEQSHAILDLIEAKWEDIVADMPLKICYPALEGQEWRIITGSDPKNTPWSYHNAGSWPTLLWQLTVASIKMNRPEIAENAIKVAERRIARDKWPEYYDTKGARFMGKQARLFQTWSIAGYLVAKLLIANQSAAKMLINVEDSELVNAFSCALTANPRTKRSKRGLKQSFII</sequence>
<proteinExistence type="predicted"/>
<name>A0ACC0B1T2_CATRO</name>
<gene>
    <name evidence="1" type="ORF">M9H77_16456</name>
</gene>
<dbReference type="EMBL" id="CM044704">
    <property type="protein sequence ID" value="KAI5666603.1"/>
    <property type="molecule type" value="Genomic_DNA"/>
</dbReference>
<reference evidence="2" key="1">
    <citation type="journal article" date="2023" name="Nat. Plants">
        <title>Single-cell RNA sequencing provides a high-resolution roadmap for understanding the multicellular compartmentation of specialized metabolism.</title>
        <authorList>
            <person name="Sun S."/>
            <person name="Shen X."/>
            <person name="Li Y."/>
            <person name="Li Y."/>
            <person name="Wang S."/>
            <person name="Li R."/>
            <person name="Zhang H."/>
            <person name="Shen G."/>
            <person name="Guo B."/>
            <person name="Wei J."/>
            <person name="Xu J."/>
            <person name="St-Pierre B."/>
            <person name="Chen S."/>
            <person name="Sun C."/>
        </authorList>
    </citation>
    <scope>NUCLEOTIDE SEQUENCE [LARGE SCALE GENOMIC DNA]</scope>
</reference>
<organism evidence="1 2">
    <name type="scientific">Catharanthus roseus</name>
    <name type="common">Madagascar periwinkle</name>
    <name type="synonym">Vinca rosea</name>
    <dbReference type="NCBI Taxonomy" id="4058"/>
    <lineage>
        <taxon>Eukaryota</taxon>
        <taxon>Viridiplantae</taxon>
        <taxon>Streptophyta</taxon>
        <taxon>Embryophyta</taxon>
        <taxon>Tracheophyta</taxon>
        <taxon>Spermatophyta</taxon>
        <taxon>Magnoliopsida</taxon>
        <taxon>eudicotyledons</taxon>
        <taxon>Gunneridae</taxon>
        <taxon>Pentapetalae</taxon>
        <taxon>asterids</taxon>
        <taxon>lamiids</taxon>
        <taxon>Gentianales</taxon>
        <taxon>Apocynaceae</taxon>
        <taxon>Rauvolfioideae</taxon>
        <taxon>Vinceae</taxon>
        <taxon>Catharanthinae</taxon>
        <taxon>Catharanthus</taxon>
    </lineage>
</organism>
<dbReference type="Proteomes" id="UP001060085">
    <property type="component" value="Linkage Group LG04"/>
</dbReference>
<protein>
    <submittedName>
        <fullName evidence="1">Uncharacterized protein</fullName>
    </submittedName>
</protein>
<accession>A0ACC0B1T2</accession>
<keyword evidence="2" id="KW-1185">Reference proteome</keyword>